<dbReference type="RefSeq" id="WP_141783836.1">
    <property type="nucleotide sequence ID" value="NZ_BAAAIK010000003.1"/>
</dbReference>
<feature type="compositionally biased region" description="Acidic residues" evidence="1">
    <location>
        <begin position="139"/>
        <end position="160"/>
    </location>
</feature>
<dbReference type="OrthoDB" id="5621159at2"/>
<keyword evidence="2" id="KW-1133">Transmembrane helix</keyword>
<comment type="caution">
    <text evidence="4">The sequence shown here is derived from an EMBL/GenBank/DDBJ whole genome shotgun (WGS) entry which is preliminary data.</text>
</comment>
<keyword evidence="2" id="KW-0812">Transmembrane</keyword>
<feature type="region of interest" description="Disordered" evidence="1">
    <location>
        <begin position="138"/>
        <end position="160"/>
    </location>
</feature>
<reference evidence="4 5" key="1">
    <citation type="submission" date="2019-06" db="EMBL/GenBank/DDBJ databases">
        <title>Sequencing the genomes of 1000 actinobacteria strains.</title>
        <authorList>
            <person name="Klenk H.-P."/>
        </authorList>
    </citation>
    <scope>NUCLEOTIDE SEQUENCE [LARGE SCALE GENOMIC DNA]</scope>
    <source>
        <strain evidence="4 5">DSM 12335</strain>
    </source>
</reference>
<dbReference type="SMART" id="SM00327">
    <property type="entry name" value="VWA"/>
    <property type="match status" value="1"/>
</dbReference>
<feature type="compositionally biased region" description="Low complexity" evidence="1">
    <location>
        <begin position="53"/>
        <end position="69"/>
    </location>
</feature>
<sequence length="603" mass="60614">MPRHRAETEWSRTRVLAVVGAFVVLVALVFGGYALLTGDGDEGAPEAGRGTQDETSATTSGGATGAQGQDGDDRDDMDAALETGATDCAEPQVVGVAAAPQIAPVIEQVAEGLGEGCTDYEVTAVPAAAVLATLAGQGETDEGATGDGATEDGATDDGAADDDAVGAAPDIWVPDSTLWVELAAAQGAPLTPGPVVATSPIALVGPADTIAETGLESGAGWAELLGAGAPLRASDPQQDAASLLTLLTAQAAFGDDAAGQQRAAAVLINLGRQLTPADELLAAAQDGEAVVFPSSEQTVAGDDALAAVVPEGGLGTLSYPVVTMPGGEADVAADMLSEALLSEDGAAALAGAGLRPGEDGAGPGVAGIPEQAPDLAAQPDAAQVADATARWSSLTREQRMLAVLDVSGSMDEEVGDTTRIGIAAAAAERAMGLMRPGSQVGAWKFSTARGEDGEDYAELVPIRTLREQVGQRTHADVLLDTVGALDEDATTGDTGLHDTVLAAFAHMQETYDPAYVNSVVLLTDGVNDDSTGGLSEDELIAELESRADPERPVTVVLVGMGPSVDGGALQRIAEATGGRAYVAEDPADITEVFLDAVSHRAGR</sequence>
<accession>A0A542YNU2</accession>
<dbReference type="InterPro" id="IPR002035">
    <property type="entry name" value="VWF_A"/>
</dbReference>
<dbReference type="EMBL" id="VFOP01000001">
    <property type="protein sequence ID" value="TQL49594.1"/>
    <property type="molecule type" value="Genomic_DNA"/>
</dbReference>
<evidence type="ECO:0000313" key="5">
    <source>
        <dbReference type="Proteomes" id="UP000319516"/>
    </source>
</evidence>
<keyword evidence="2" id="KW-0472">Membrane</keyword>
<dbReference type="PROSITE" id="PS50234">
    <property type="entry name" value="VWFA"/>
    <property type="match status" value="1"/>
</dbReference>
<proteinExistence type="predicted"/>
<dbReference type="Proteomes" id="UP000319516">
    <property type="component" value="Unassembled WGS sequence"/>
</dbReference>
<evidence type="ECO:0000256" key="1">
    <source>
        <dbReference type="SAM" id="MobiDB-lite"/>
    </source>
</evidence>
<dbReference type="AlphaFoldDB" id="A0A542YNU2"/>
<feature type="domain" description="VWFA" evidence="3">
    <location>
        <begin position="399"/>
        <end position="597"/>
    </location>
</feature>
<feature type="region of interest" description="Disordered" evidence="1">
    <location>
        <begin position="43"/>
        <end position="78"/>
    </location>
</feature>
<evidence type="ECO:0000259" key="3">
    <source>
        <dbReference type="PROSITE" id="PS50234"/>
    </source>
</evidence>
<feature type="transmembrane region" description="Helical" evidence="2">
    <location>
        <begin position="15"/>
        <end position="36"/>
    </location>
</feature>
<gene>
    <name evidence="4" type="ORF">FB467_0669</name>
</gene>
<dbReference type="SUPFAM" id="SSF53850">
    <property type="entry name" value="Periplasmic binding protein-like II"/>
    <property type="match status" value="1"/>
</dbReference>
<organism evidence="4 5">
    <name type="scientific">Ornithinicoccus hortensis</name>
    <dbReference type="NCBI Taxonomy" id="82346"/>
    <lineage>
        <taxon>Bacteria</taxon>
        <taxon>Bacillati</taxon>
        <taxon>Actinomycetota</taxon>
        <taxon>Actinomycetes</taxon>
        <taxon>Micrococcales</taxon>
        <taxon>Intrasporangiaceae</taxon>
        <taxon>Ornithinicoccus</taxon>
    </lineage>
</organism>
<evidence type="ECO:0000313" key="4">
    <source>
        <dbReference type="EMBL" id="TQL49594.1"/>
    </source>
</evidence>
<dbReference type="Pfam" id="PF13531">
    <property type="entry name" value="SBP_bac_11"/>
    <property type="match status" value="1"/>
</dbReference>
<protein>
    <submittedName>
        <fullName evidence="4">von Willebrand factor type A domain-containing protein</fullName>
    </submittedName>
</protein>
<dbReference type="InterPro" id="IPR036465">
    <property type="entry name" value="vWFA_dom_sf"/>
</dbReference>
<evidence type="ECO:0000256" key="2">
    <source>
        <dbReference type="SAM" id="Phobius"/>
    </source>
</evidence>
<name>A0A542YNU2_9MICO</name>
<dbReference type="SUPFAM" id="SSF53300">
    <property type="entry name" value="vWA-like"/>
    <property type="match status" value="1"/>
</dbReference>
<dbReference type="Gene3D" id="3.40.50.410">
    <property type="entry name" value="von Willebrand factor, type A domain"/>
    <property type="match status" value="1"/>
</dbReference>
<keyword evidence="5" id="KW-1185">Reference proteome</keyword>
<dbReference type="Pfam" id="PF00092">
    <property type="entry name" value="VWA"/>
    <property type="match status" value="1"/>
</dbReference>